<dbReference type="InterPro" id="IPR029063">
    <property type="entry name" value="SAM-dependent_MTases_sf"/>
</dbReference>
<dbReference type="AlphaFoldDB" id="A0A0F0HB82"/>
<proteinExistence type="predicted"/>
<dbReference type="RefSeq" id="WP_045310430.1">
    <property type="nucleotide sequence ID" value="NZ_JYJG01000030.1"/>
</dbReference>
<dbReference type="OrthoDB" id="5194003at2"/>
<name>A0A0F0HB82_LENAE</name>
<dbReference type="EMBL" id="JYJG01000030">
    <property type="protein sequence ID" value="KJK51587.1"/>
    <property type="molecule type" value="Genomic_DNA"/>
</dbReference>
<gene>
    <name evidence="1" type="ORF">UK23_06340</name>
</gene>
<dbReference type="Gene3D" id="3.40.50.150">
    <property type="entry name" value="Vaccinia Virus protein VP39"/>
    <property type="match status" value="1"/>
</dbReference>
<dbReference type="SUPFAM" id="SSF53335">
    <property type="entry name" value="S-adenosyl-L-methionine-dependent methyltransferases"/>
    <property type="match status" value="1"/>
</dbReference>
<dbReference type="Gene3D" id="1.10.150.330">
    <property type="entry name" value="zn-dependent alcohol dehydrogenase"/>
    <property type="match status" value="1"/>
</dbReference>
<evidence type="ECO:0008006" key="3">
    <source>
        <dbReference type="Google" id="ProtNLM"/>
    </source>
</evidence>
<keyword evidence="2" id="KW-1185">Reference proteome</keyword>
<evidence type="ECO:0000313" key="2">
    <source>
        <dbReference type="Proteomes" id="UP000033393"/>
    </source>
</evidence>
<evidence type="ECO:0000313" key="1">
    <source>
        <dbReference type="EMBL" id="KJK51587.1"/>
    </source>
</evidence>
<dbReference type="Proteomes" id="UP000033393">
    <property type="component" value="Unassembled WGS sequence"/>
</dbReference>
<sequence length="257" mass="27166">MGNPKSSAWDLIGSDYWAASYNGGPVGEDLEAYLDGVDSGTSLAVVGASTVHLIRAAVDRGVGVTVLDFAEGQRTALLEAIQEWPAGSRCAVEHYDATAPAPAGLKGRFDLVLADRLVNRFTDAEALAGVPGLLSLLAPGGRLRTTIRLGLYERDRALIAVADKAGRTAEFFDAEAMEIDYAKAGDLLDQSLSDHGSIPRATLLDFYRLRGPEKRMNEADVARYVAAASAQGISARIVAAGKLPVTSADTLFEIEVS</sequence>
<reference evidence="1 2" key="1">
    <citation type="submission" date="2015-02" db="EMBL/GenBank/DDBJ databases">
        <authorList>
            <person name="Ju K.-S."/>
            <person name="Doroghazi J.R."/>
            <person name="Metcalf W."/>
        </authorList>
    </citation>
    <scope>NUCLEOTIDE SEQUENCE [LARGE SCALE GENOMIC DNA]</scope>
    <source>
        <strain evidence="1 2">NRRL B-16140</strain>
    </source>
</reference>
<dbReference type="PATRIC" id="fig|68170.10.peg.6567"/>
<protein>
    <recommendedName>
        <fullName evidence="3">Methyltransferase domain-containing protein</fullName>
    </recommendedName>
</protein>
<organism evidence="1 2">
    <name type="scientific">Lentzea aerocolonigenes</name>
    <name type="common">Lechevalieria aerocolonigenes</name>
    <name type="synonym">Saccharothrix aerocolonigenes</name>
    <dbReference type="NCBI Taxonomy" id="68170"/>
    <lineage>
        <taxon>Bacteria</taxon>
        <taxon>Bacillati</taxon>
        <taxon>Actinomycetota</taxon>
        <taxon>Actinomycetes</taxon>
        <taxon>Pseudonocardiales</taxon>
        <taxon>Pseudonocardiaceae</taxon>
        <taxon>Lentzea</taxon>
    </lineage>
</organism>
<accession>A0A0F0HB82</accession>
<comment type="caution">
    <text evidence="1">The sequence shown here is derived from an EMBL/GenBank/DDBJ whole genome shotgun (WGS) entry which is preliminary data.</text>
</comment>